<accession>A0A4V5P359</accession>
<dbReference type="OrthoDB" id="66316at2"/>
<protein>
    <submittedName>
        <fullName evidence="1">Uncharacterized protein</fullName>
    </submittedName>
</protein>
<sequence>MKLSEVKNILNTVEAVNFKLEDGSMVPEHFHVTEVGVVSKHFIDCGGVVRKEHKANFQLWDANDFEHRLKPGKLANIIGLSEKVLGMEDLEIEVEYQSNTIGKYSLAFDGKDFVLVNMQTACLAKDACGIPGEKQKINLVQLPTANSCTPGGGCC</sequence>
<evidence type="ECO:0000313" key="2">
    <source>
        <dbReference type="Proteomes" id="UP000309488"/>
    </source>
</evidence>
<organism evidence="1 2">
    <name type="scientific">Pedobacter polaris</name>
    <dbReference type="NCBI Taxonomy" id="2571273"/>
    <lineage>
        <taxon>Bacteria</taxon>
        <taxon>Pseudomonadati</taxon>
        <taxon>Bacteroidota</taxon>
        <taxon>Sphingobacteriia</taxon>
        <taxon>Sphingobacteriales</taxon>
        <taxon>Sphingobacteriaceae</taxon>
        <taxon>Pedobacter</taxon>
    </lineage>
</organism>
<keyword evidence="2" id="KW-1185">Reference proteome</keyword>
<reference evidence="1 2" key="1">
    <citation type="submission" date="2019-04" db="EMBL/GenBank/DDBJ databases">
        <title>Pedobacter sp. RP-3-22 sp. nov., isolated from Arctic soil.</title>
        <authorList>
            <person name="Dahal R.H."/>
            <person name="Kim D.-U."/>
        </authorList>
    </citation>
    <scope>NUCLEOTIDE SEQUENCE [LARGE SCALE GENOMIC DNA]</scope>
    <source>
        <strain evidence="1 2">RP-3-22</strain>
    </source>
</reference>
<dbReference type="RefSeq" id="WP_136838015.1">
    <property type="nucleotide sequence ID" value="NZ_SWBR01000001.1"/>
</dbReference>
<dbReference type="AlphaFoldDB" id="A0A4V5P359"/>
<dbReference type="EMBL" id="SWBR01000001">
    <property type="protein sequence ID" value="TKC12102.1"/>
    <property type="molecule type" value="Genomic_DNA"/>
</dbReference>
<dbReference type="InterPro" id="IPR045534">
    <property type="entry name" value="DUF6428"/>
</dbReference>
<gene>
    <name evidence="1" type="ORF">FA048_00345</name>
</gene>
<dbReference type="Proteomes" id="UP000309488">
    <property type="component" value="Unassembled WGS sequence"/>
</dbReference>
<comment type="caution">
    <text evidence="1">The sequence shown here is derived from an EMBL/GenBank/DDBJ whole genome shotgun (WGS) entry which is preliminary data.</text>
</comment>
<name>A0A4V5P359_9SPHI</name>
<proteinExistence type="predicted"/>
<evidence type="ECO:0000313" key="1">
    <source>
        <dbReference type="EMBL" id="TKC12102.1"/>
    </source>
</evidence>
<dbReference type="Pfam" id="PF20001">
    <property type="entry name" value="DUF6428"/>
    <property type="match status" value="1"/>
</dbReference>